<name>A0ABT3FFG1_9PSED</name>
<keyword evidence="3" id="KW-1185">Reference proteome</keyword>
<reference evidence="2" key="1">
    <citation type="submission" date="2022-07" db="EMBL/GenBank/DDBJ databases">
        <title>Pseudomonas agronomica sp. nov.: a novel bacterium with biotechnological application in the synthesis of biofertilizers from valorized agricultural residues.</title>
        <authorList>
            <person name="Robas M."/>
            <person name="Fernandez V.M."/>
            <person name="Luna L."/>
            <person name="Provanza A."/>
            <person name="Jimenez P.A."/>
        </authorList>
    </citation>
    <scope>NUCLEOTIDE SEQUENCE</scope>
    <source>
        <strain evidence="2">SAICEU22T</strain>
    </source>
</reference>
<protein>
    <submittedName>
        <fullName evidence="2">Uncharacterized protein</fullName>
    </submittedName>
</protein>
<dbReference type="RefSeq" id="WP_264431833.1">
    <property type="nucleotide sequence ID" value="NZ_JAOSHO010000646.1"/>
</dbReference>
<feature type="compositionally biased region" description="Basic residues" evidence="1">
    <location>
        <begin position="11"/>
        <end position="23"/>
    </location>
</feature>
<evidence type="ECO:0000256" key="1">
    <source>
        <dbReference type="SAM" id="MobiDB-lite"/>
    </source>
</evidence>
<organism evidence="2 3">
    <name type="scientific">Pseudomonas agronomica</name>
    <dbReference type="NCBI Taxonomy" id="2979328"/>
    <lineage>
        <taxon>Bacteria</taxon>
        <taxon>Pseudomonadati</taxon>
        <taxon>Pseudomonadota</taxon>
        <taxon>Gammaproteobacteria</taxon>
        <taxon>Pseudomonadales</taxon>
        <taxon>Pseudomonadaceae</taxon>
        <taxon>Pseudomonas</taxon>
    </lineage>
</organism>
<evidence type="ECO:0000313" key="3">
    <source>
        <dbReference type="Proteomes" id="UP001061999"/>
    </source>
</evidence>
<dbReference type="Proteomes" id="UP001061999">
    <property type="component" value="Unassembled WGS sequence"/>
</dbReference>
<feature type="region of interest" description="Disordered" evidence="1">
    <location>
        <begin position="1"/>
        <end position="31"/>
    </location>
</feature>
<gene>
    <name evidence="2" type="ORF">OC610_25695</name>
</gene>
<feature type="compositionally biased region" description="Basic and acidic residues" evidence="1">
    <location>
        <begin position="1"/>
        <end position="10"/>
    </location>
</feature>
<dbReference type="EMBL" id="JAOSHO010000646">
    <property type="protein sequence ID" value="MCW1247834.1"/>
    <property type="molecule type" value="Genomic_DNA"/>
</dbReference>
<proteinExistence type="predicted"/>
<evidence type="ECO:0000313" key="2">
    <source>
        <dbReference type="EMBL" id="MCW1247834.1"/>
    </source>
</evidence>
<sequence length="63" mass="7289">SELARDEASKPNKKSRNRDKIHKPFSPPQLNPLYFSKLAIWHKTRYSPPHSITHKNNNPGDTP</sequence>
<feature type="non-terminal residue" evidence="2">
    <location>
        <position position="1"/>
    </location>
</feature>
<comment type="caution">
    <text evidence="2">The sequence shown here is derived from an EMBL/GenBank/DDBJ whole genome shotgun (WGS) entry which is preliminary data.</text>
</comment>
<accession>A0ABT3FFG1</accession>